<dbReference type="InterPro" id="IPR036388">
    <property type="entry name" value="WH-like_DNA-bd_sf"/>
</dbReference>
<keyword evidence="7" id="KW-0028">Amino-acid biosynthesis</keyword>
<dbReference type="InterPro" id="IPR020899">
    <property type="entry name" value="Arg_repress_C"/>
</dbReference>
<dbReference type="Gene3D" id="3.30.1360.40">
    <property type="match status" value="1"/>
</dbReference>
<evidence type="ECO:0000256" key="7">
    <source>
        <dbReference type="HAMAP-Rule" id="MF_00173"/>
    </source>
</evidence>
<dbReference type="EMBL" id="JBHTOP010000026">
    <property type="protein sequence ID" value="MFD1672799.1"/>
    <property type="molecule type" value="Genomic_DNA"/>
</dbReference>
<accession>A0ABW4J9S6</accession>
<dbReference type="SUPFAM" id="SSF46785">
    <property type="entry name" value="Winged helix' DNA-binding domain"/>
    <property type="match status" value="1"/>
</dbReference>
<evidence type="ECO:0000256" key="1">
    <source>
        <dbReference type="ARBA" id="ARBA00004496"/>
    </source>
</evidence>
<evidence type="ECO:0000259" key="9">
    <source>
        <dbReference type="Pfam" id="PF02863"/>
    </source>
</evidence>
<feature type="domain" description="Arginine repressor DNA-binding" evidence="8">
    <location>
        <begin position="1"/>
        <end position="68"/>
    </location>
</feature>
<keyword evidence="4 7" id="KW-0805">Transcription regulation</keyword>
<dbReference type="SUPFAM" id="SSF55252">
    <property type="entry name" value="C-terminal domain of arginine repressor"/>
    <property type="match status" value="1"/>
</dbReference>
<sequence>MNRAERQHLIKQLIREHEVQRQQDFVRLLNDKGFDVTQATISRDIKAMELIKVPASHGGYRYSLPVERQMDVDKKLSRSLKDAFVSLTRQHELLFLKTLPGSAAAISSLIYQMHFSELFGNIGDDDSIFIVAKNETSAEALQKKILNLIK</sequence>
<organism evidence="10 11">
    <name type="scientific">Agrilactobacillus yilanensis</name>
    <dbReference type="NCBI Taxonomy" id="2485997"/>
    <lineage>
        <taxon>Bacteria</taxon>
        <taxon>Bacillati</taxon>
        <taxon>Bacillota</taxon>
        <taxon>Bacilli</taxon>
        <taxon>Lactobacillales</taxon>
        <taxon>Lactobacillaceae</taxon>
        <taxon>Agrilactobacillus</taxon>
    </lineage>
</organism>
<keyword evidence="11" id="KW-1185">Reference proteome</keyword>
<comment type="subcellular location">
    <subcellularLocation>
        <location evidence="1 7">Cytoplasm</location>
    </subcellularLocation>
</comment>
<evidence type="ECO:0000256" key="5">
    <source>
        <dbReference type="ARBA" id="ARBA00023125"/>
    </source>
</evidence>
<keyword evidence="7" id="KW-0055">Arginine biosynthesis</keyword>
<evidence type="ECO:0000313" key="11">
    <source>
        <dbReference type="Proteomes" id="UP001597267"/>
    </source>
</evidence>
<gene>
    <name evidence="7" type="primary">argR</name>
    <name evidence="10" type="ORF">ACFQ5M_11870</name>
</gene>
<dbReference type="InterPro" id="IPR020900">
    <property type="entry name" value="Arg_repress_DNA-bd"/>
</dbReference>
<keyword evidence="7" id="KW-0678">Repressor</keyword>
<dbReference type="PANTHER" id="PTHR34471">
    <property type="entry name" value="ARGININE REPRESSOR"/>
    <property type="match status" value="1"/>
</dbReference>
<keyword evidence="6 7" id="KW-0804">Transcription</keyword>
<evidence type="ECO:0000259" key="8">
    <source>
        <dbReference type="Pfam" id="PF01316"/>
    </source>
</evidence>
<dbReference type="Proteomes" id="UP001597267">
    <property type="component" value="Unassembled WGS sequence"/>
</dbReference>
<evidence type="ECO:0000256" key="4">
    <source>
        <dbReference type="ARBA" id="ARBA00023015"/>
    </source>
</evidence>
<comment type="function">
    <text evidence="7">Regulates arginine biosynthesis genes.</text>
</comment>
<dbReference type="PANTHER" id="PTHR34471:SF1">
    <property type="entry name" value="ARGININE REPRESSOR"/>
    <property type="match status" value="1"/>
</dbReference>
<dbReference type="HAMAP" id="MF_00173">
    <property type="entry name" value="Arg_repressor"/>
    <property type="match status" value="1"/>
</dbReference>
<feature type="domain" description="Arginine repressor C-terminal" evidence="9">
    <location>
        <begin position="80"/>
        <end position="146"/>
    </location>
</feature>
<keyword evidence="3 7" id="KW-0963">Cytoplasm</keyword>
<proteinExistence type="inferred from homology"/>
<reference evidence="11" key="1">
    <citation type="journal article" date="2019" name="Int. J. Syst. Evol. Microbiol.">
        <title>The Global Catalogue of Microorganisms (GCM) 10K type strain sequencing project: providing services to taxonomists for standard genome sequencing and annotation.</title>
        <authorList>
            <consortium name="The Broad Institute Genomics Platform"/>
            <consortium name="The Broad Institute Genome Sequencing Center for Infectious Disease"/>
            <person name="Wu L."/>
            <person name="Ma J."/>
        </authorList>
    </citation>
    <scope>NUCLEOTIDE SEQUENCE [LARGE SCALE GENOMIC DNA]</scope>
    <source>
        <strain evidence="11">CCM 8896</strain>
    </source>
</reference>
<evidence type="ECO:0000256" key="2">
    <source>
        <dbReference type="ARBA" id="ARBA00008316"/>
    </source>
</evidence>
<dbReference type="Gene3D" id="1.10.10.10">
    <property type="entry name" value="Winged helix-like DNA-binding domain superfamily/Winged helix DNA-binding domain"/>
    <property type="match status" value="1"/>
</dbReference>
<evidence type="ECO:0000313" key="10">
    <source>
        <dbReference type="EMBL" id="MFD1672799.1"/>
    </source>
</evidence>
<keyword evidence="5 7" id="KW-0238">DNA-binding</keyword>
<dbReference type="Pfam" id="PF02863">
    <property type="entry name" value="Arg_repressor_C"/>
    <property type="match status" value="1"/>
</dbReference>
<dbReference type="Pfam" id="PF01316">
    <property type="entry name" value="Arg_repressor"/>
    <property type="match status" value="1"/>
</dbReference>
<name>A0ABW4J9S6_9LACO</name>
<comment type="pathway">
    <text evidence="7">Amino-acid biosynthesis; L-arginine biosynthesis [regulation].</text>
</comment>
<dbReference type="InterPro" id="IPR001669">
    <property type="entry name" value="Arg_repress"/>
</dbReference>
<evidence type="ECO:0000256" key="6">
    <source>
        <dbReference type="ARBA" id="ARBA00023163"/>
    </source>
</evidence>
<dbReference type="RefSeq" id="WP_125713104.1">
    <property type="nucleotide sequence ID" value="NZ_JBHTOP010000026.1"/>
</dbReference>
<comment type="similarity">
    <text evidence="2 7">Belongs to the ArgR family.</text>
</comment>
<evidence type="ECO:0000256" key="3">
    <source>
        <dbReference type="ARBA" id="ARBA00022490"/>
    </source>
</evidence>
<dbReference type="InterPro" id="IPR036390">
    <property type="entry name" value="WH_DNA-bd_sf"/>
</dbReference>
<dbReference type="PRINTS" id="PR01467">
    <property type="entry name" value="ARGREPRESSOR"/>
</dbReference>
<protein>
    <recommendedName>
        <fullName evidence="7">Arginine repressor</fullName>
    </recommendedName>
</protein>
<comment type="caution">
    <text evidence="10">The sequence shown here is derived from an EMBL/GenBank/DDBJ whole genome shotgun (WGS) entry which is preliminary data.</text>
</comment>
<dbReference type="InterPro" id="IPR036251">
    <property type="entry name" value="Arg_repress_C_sf"/>
</dbReference>